<dbReference type="GO" id="GO:0042765">
    <property type="term" value="C:GPI-anchor transamidase complex"/>
    <property type="evidence" value="ECO:0007669"/>
    <property type="project" value="InterPro"/>
</dbReference>
<protein>
    <submittedName>
        <fullName evidence="11">Related to cell division control protein CDC91</fullName>
    </submittedName>
</protein>
<dbReference type="InParanoid" id="G4TGS5"/>
<dbReference type="GO" id="GO:0006506">
    <property type="term" value="P:GPI anchor biosynthetic process"/>
    <property type="evidence" value="ECO:0007669"/>
    <property type="project" value="UniProtKB-UniPathway"/>
</dbReference>
<comment type="pathway">
    <text evidence="2">Glycolipid biosynthesis; glycosylphosphatidylinositol-anchor biosynthesis.</text>
</comment>
<keyword evidence="11" id="KW-0131">Cell cycle</keyword>
<evidence type="ECO:0000256" key="7">
    <source>
        <dbReference type="ARBA" id="ARBA00022989"/>
    </source>
</evidence>
<keyword evidence="6" id="KW-0256">Endoplasmic reticulum</keyword>
<feature type="transmembrane region" description="Helical" evidence="9">
    <location>
        <begin position="360"/>
        <end position="377"/>
    </location>
</feature>
<keyword evidence="8 9" id="KW-0472">Membrane</keyword>
<dbReference type="FunCoup" id="G4TGS5">
    <property type="interactions" value="453"/>
</dbReference>
<keyword evidence="4" id="KW-0337">GPI-anchor biosynthesis</keyword>
<evidence type="ECO:0000256" key="5">
    <source>
        <dbReference type="ARBA" id="ARBA00022692"/>
    </source>
</evidence>
<feature type="transmembrane region" description="Helical" evidence="9">
    <location>
        <begin position="78"/>
        <end position="100"/>
    </location>
</feature>
<name>G4TGS5_SERID</name>
<evidence type="ECO:0000256" key="4">
    <source>
        <dbReference type="ARBA" id="ARBA00022502"/>
    </source>
</evidence>
<comment type="subcellular location">
    <subcellularLocation>
        <location evidence="1">Endoplasmic reticulum membrane</location>
        <topology evidence="1">Multi-pass membrane protein</topology>
    </subcellularLocation>
</comment>
<comment type="similarity">
    <text evidence="3">Belongs to the PIGU family.</text>
</comment>
<dbReference type="UniPathway" id="UPA00196"/>
<keyword evidence="12" id="KW-1185">Reference proteome</keyword>
<feature type="transmembrane region" description="Helical" evidence="9">
    <location>
        <begin position="232"/>
        <end position="250"/>
    </location>
</feature>
<sequence>MTTFAALVFVRLLLAFSPIPDFLADNHQLTSPLTSFTRLNEGVFLLKNGFDPYAGELVRHSPAQLVIFSTILPPSKPLFHLIWTLVDALAAWSLSSVWSARNKQRNARREALIQASYLLNPYLVAPSLALSTSTLDNALCILTIYFASKGRPGKALLTLALLTQSSLYSGLLLFPISLLLRYGPESRLANPKAVSDWSKLLRYLAQYAAFMAALALWSTLVMGNLRWIKETWGATLTVPDLTPNVGLWWYFFTEMFDHFRNFFLMVFTALNIIGVVPLTLKFQHDPLYAVYLVIGNVAIFKSYQTMADPGLFLSFLSIFPEVWSYLRHPLPTVMWHLYAATLLPLFNNLWLGQGTGNSNFFYAATLVFGVANGAAFLDSVWAGLTVPYGEIKQDHSLIQI</sequence>
<evidence type="ECO:0000313" key="12">
    <source>
        <dbReference type="Proteomes" id="UP000007148"/>
    </source>
</evidence>
<feature type="chain" id="PRO_5013334114" evidence="10">
    <location>
        <begin position="16"/>
        <end position="400"/>
    </location>
</feature>
<evidence type="ECO:0000256" key="2">
    <source>
        <dbReference type="ARBA" id="ARBA00004687"/>
    </source>
</evidence>
<feature type="transmembrane region" description="Helical" evidence="9">
    <location>
        <begin position="262"/>
        <end position="280"/>
    </location>
</feature>
<feature type="transmembrane region" description="Helical" evidence="9">
    <location>
        <begin position="332"/>
        <end position="351"/>
    </location>
</feature>
<evidence type="ECO:0000256" key="6">
    <source>
        <dbReference type="ARBA" id="ARBA00022824"/>
    </source>
</evidence>
<dbReference type="OMA" id="ALWHLWI"/>
<comment type="caution">
    <text evidence="11">The sequence shown here is derived from an EMBL/GenBank/DDBJ whole genome shotgun (WGS) entry which is preliminary data.</text>
</comment>
<dbReference type="Proteomes" id="UP000007148">
    <property type="component" value="Unassembled WGS sequence"/>
</dbReference>
<evidence type="ECO:0000256" key="1">
    <source>
        <dbReference type="ARBA" id="ARBA00004477"/>
    </source>
</evidence>
<reference evidence="11 12" key="1">
    <citation type="journal article" date="2011" name="PLoS Pathog.">
        <title>Endophytic Life Strategies Decoded by Genome and Transcriptome Analyses of the Mutualistic Root Symbiont Piriformospora indica.</title>
        <authorList>
            <person name="Zuccaro A."/>
            <person name="Lahrmann U."/>
            <person name="Guldener U."/>
            <person name="Langen G."/>
            <person name="Pfiffi S."/>
            <person name="Biedenkopf D."/>
            <person name="Wong P."/>
            <person name="Samans B."/>
            <person name="Grimm C."/>
            <person name="Basiewicz M."/>
            <person name="Murat C."/>
            <person name="Martin F."/>
            <person name="Kogel K.H."/>
        </authorList>
    </citation>
    <scope>NUCLEOTIDE SEQUENCE [LARGE SCALE GENOMIC DNA]</scope>
    <source>
        <strain evidence="11 12">DSM 11827</strain>
    </source>
</reference>
<keyword evidence="7 9" id="KW-1133">Transmembrane helix</keyword>
<dbReference type="AlphaFoldDB" id="G4TGS5"/>
<organism evidence="11 12">
    <name type="scientific">Serendipita indica (strain DSM 11827)</name>
    <name type="common">Root endophyte fungus</name>
    <name type="synonym">Piriformospora indica</name>
    <dbReference type="NCBI Taxonomy" id="1109443"/>
    <lineage>
        <taxon>Eukaryota</taxon>
        <taxon>Fungi</taxon>
        <taxon>Dikarya</taxon>
        <taxon>Basidiomycota</taxon>
        <taxon>Agaricomycotina</taxon>
        <taxon>Agaricomycetes</taxon>
        <taxon>Sebacinales</taxon>
        <taxon>Serendipitaceae</taxon>
        <taxon>Serendipita</taxon>
    </lineage>
</organism>
<accession>G4TGS5</accession>
<evidence type="ECO:0000256" key="9">
    <source>
        <dbReference type="SAM" id="Phobius"/>
    </source>
</evidence>
<dbReference type="Pfam" id="PF06728">
    <property type="entry name" value="PIG-U"/>
    <property type="match status" value="1"/>
</dbReference>
<feature type="transmembrane region" description="Helical" evidence="9">
    <location>
        <begin position="200"/>
        <end position="220"/>
    </location>
</feature>
<dbReference type="STRING" id="1109443.G4TGS5"/>
<dbReference type="GO" id="GO:0051301">
    <property type="term" value="P:cell division"/>
    <property type="evidence" value="ECO:0007669"/>
    <property type="project" value="UniProtKB-KW"/>
</dbReference>
<feature type="transmembrane region" description="Helical" evidence="9">
    <location>
        <begin position="286"/>
        <end position="303"/>
    </location>
</feature>
<dbReference type="eggNOG" id="KOG2552">
    <property type="taxonomic scope" value="Eukaryota"/>
</dbReference>
<evidence type="ECO:0000313" key="11">
    <source>
        <dbReference type="EMBL" id="CCA70529.1"/>
    </source>
</evidence>
<dbReference type="EMBL" id="CAFZ01000085">
    <property type="protein sequence ID" value="CCA70529.1"/>
    <property type="molecule type" value="Genomic_DNA"/>
</dbReference>
<keyword evidence="11" id="KW-0132">Cell division</keyword>
<feature type="transmembrane region" description="Helical" evidence="9">
    <location>
        <begin position="159"/>
        <end position="180"/>
    </location>
</feature>
<evidence type="ECO:0000256" key="8">
    <source>
        <dbReference type="ARBA" id="ARBA00023136"/>
    </source>
</evidence>
<proteinExistence type="inferred from homology"/>
<dbReference type="PANTHER" id="PTHR13121">
    <property type="entry name" value="GPI TRANSAMIDASE COMPONENT PIG-U"/>
    <property type="match status" value="1"/>
</dbReference>
<dbReference type="OrthoDB" id="549017at2759"/>
<gene>
    <name evidence="11" type="ORF">PIIN_04466</name>
</gene>
<evidence type="ECO:0000256" key="10">
    <source>
        <dbReference type="SAM" id="SignalP"/>
    </source>
</evidence>
<keyword evidence="5 9" id="KW-0812">Transmembrane</keyword>
<evidence type="ECO:0000256" key="3">
    <source>
        <dbReference type="ARBA" id="ARBA00010026"/>
    </source>
</evidence>
<dbReference type="HOGENOM" id="CLU_030193_0_0_1"/>
<dbReference type="GO" id="GO:0016255">
    <property type="term" value="P:attachment of GPI anchor to protein"/>
    <property type="evidence" value="ECO:0007669"/>
    <property type="project" value="InterPro"/>
</dbReference>
<feature type="signal peptide" evidence="10">
    <location>
        <begin position="1"/>
        <end position="15"/>
    </location>
</feature>
<dbReference type="InterPro" id="IPR009600">
    <property type="entry name" value="PIG-U"/>
</dbReference>
<keyword evidence="10" id="KW-0732">Signal</keyword>
<dbReference type="PANTHER" id="PTHR13121:SF0">
    <property type="entry name" value="PHOSPHATIDYLINOSITOL GLYCAN ANCHOR BIOSYNTHESIS CLASS U PROTEIN"/>
    <property type="match status" value="1"/>
</dbReference>